<accession>A0A948TPJ4</accession>
<proteinExistence type="predicted"/>
<feature type="chain" id="PRO_5037199370" description="Lipoprotein" evidence="1">
    <location>
        <begin position="25"/>
        <end position="76"/>
    </location>
</feature>
<gene>
    <name evidence="2" type="ORF">H9928_11070</name>
</gene>
<evidence type="ECO:0000313" key="2">
    <source>
        <dbReference type="EMBL" id="MBU3857061.1"/>
    </source>
</evidence>
<feature type="signal peptide" evidence="1">
    <location>
        <begin position="1"/>
        <end position="24"/>
    </location>
</feature>
<sequence>MKGYTKWSALALTAGMAMVFSSCAVHRPPRTHRHHPHRHKVVIVAEQTASPEQNSNRMTFEEWLAMTESESYGSTE</sequence>
<dbReference type="AlphaFoldDB" id="A0A948TPJ4"/>
<comment type="caution">
    <text evidence="2">The sequence shown here is derived from an EMBL/GenBank/DDBJ whole genome shotgun (WGS) entry which is preliminary data.</text>
</comment>
<evidence type="ECO:0008006" key="4">
    <source>
        <dbReference type="Google" id="ProtNLM"/>
    </source>
</evidence>
<reference evidence="2" key="1">
    <citation type="journal article" date="2021" name="PeerJ">
        <title>Extensive microbial diversity within the chicken gut microbiome revealed by metagenomics and culture.</title>
        <authorList>
            <person name="Gilroy R."/>
            <person name="Ravi A."/>
            <person name="Getino M."/>
            <person name="Pursley I."/>
            <person name="Horton D.L."/>
            <person name="Alikhan N.F."/>
            <person name="Baker D."/>
            <person name="Gharbi K."/>
            <person name="Hall N."/>
            <person name="Watson M."/>
            <person name="Adriaenssens E.M."/>
            <person name="Foster-Nyarko E."/>
            <person name="Jarju S."/>
            <person name="Secka A."/>
            <person name="Antonio M."/>
            <person name="Oren A."/>
            <person name="Chaudhuri R.R."/>
            <person name="La Ragione R."/>
            <person name="Hildebrand F."/>
            <person name="Pallen M.J."/>
        </authorList>
    </citation>
    <scope>NUCLEOTIDE SEQUENCE</scope>
    <source>
        <strain evidence="2">8470</strain>
    </source>
</reference>
<keyword evidence="1" id="KW-0732">Signal</keyword>
<organism evidence="2 3">
    <name type="scientific">Candidatus Phocaeicola excrementipullorum</name>
    <dbReference type="NCBI Taxonomy" id="2838731"/>
    <lineage>
        <taxon>Bacteria</taxon>
        <taxon>Pseudomonadati</taxon>
        <taxon>Bacteroidota</taxon>
        <taxon>Bacteroidia</taxon>
        <taxon>Bacteroidales</taxon>
        <taxon>Bacteroidaceae</taxon>
        <taxon>Phocaeicola</taxon>
    </lineage>
</organism>
<evidence type="ECO:0000313" key="3">
    <source>
        <dbReference type="Proteomes" id="UP000784286"/>
    </source>
</evidence>
<dbReference type="Proteomes" id="UP000784286">
    <property type="component" value="Unassembled WGS sequence"/>
</dbReference>
<protein>
    <recommendedName>
        <fullName evidence="4">Lipoprotein</fullName>
    </recommendedName>
</protein>
<evidence type="ECO:0000256" key="1">
    <source>
        <dbReference type="SAM" id="SignalP"/>
    </source>
</evidence>
<dbReference type="EMBL" id="JAHLFJ010000098">
    <property type="protein sequence ID" value="MBU3857061.1"/>
    <property type="molecule type" value="Genomic_DNA"/>
</dbReference>
<name>A0A948TPJ4_9BACT</name>
<dbReference type="PROSITE" id="PS51257">
    <property type="entry name" value="PROKAR_LIPOPROTEIN"/>
    <property type="match status" value="1"/>
</dbReference>
<reference evidence="2" key="2">
    <citation type="submission" date="2021-04" db="EMBL/GenBank/DDBJ databases">
        <authorList>
            <person name="Gilroy R."/>
        </authorList>
    </citation>
    <scope>NUCLEOTIDE SEQUENCE</scope>
    <source>
        <strain evidence="2">8470</strain>
    </source>
</reference>